<sequence length="82" mass="9183">MKSRLIKSQPDSDILSISRAFSGLCTLKKGHHHKDELNSRSKRLSPGSSFLLKLNKDMQDGQFDLQAERNHLLFVPSICGAC</sequence>
<reference evidence="1 2" key="1">
    <citation type="submission" date="2022-07" db="EMBL/GenBank/DDBJ databases">
        <title>Mucilaginibacter sp. JC4.</title>
        <authorList>
            <person name="Le V."/>
            <person name="Ko S.-R."/>
            <person name="Ahn C.-Y."/>
            <person name="Oh H.-M."/>
        </authorList>
    </citation>
    <scope>NUCLEOTIDE SEQUENCE [LARGE SCALE GENOMIC DNA]</scope>
    <source>
        <strain evidence="1 2">JC4</strain>
    </source>
</reference>
<dbReference type="EMBL" id="JANHOH010000002">
    <property type="protein sequence ID" value="MCQ6959171.1"/>
    <property type="molecule type" value="Genomic_DNA"/>
</dbReference>
<keyword evidence="2" id="KW-1185">Reference proteome</keyword>
<dbReference type="Proteomes" id="UP001204376">
    <property type="component" value="Unassembled WGS sequence"/>
</dbReference>
<accession>A0ABT1T3I6</accession>
<protein>
    <submittedName>
        <fullName evidence="1">Uncharacterized protein</fullName>
    </submittedName>
</protein>
<gene>
    <name evidence="1" type="ORF">NPE20_14435</name>
</gene>
<comment type="caution">
    <text evidence="1">The sequence shown here is derived from an EMBL/GenBank/DDBJ whole genome shotgun (WGS) entry which is preliminary data.</text>
</comment>
<proteinExistence type="predicted"/>
<organism evidence="1 2">
    <name type="scientific">Mucilaginibacter aquariorum</name>
    <dbReference type="NCBI Taxonomy" id="2967225"/>
    <lineage>
        <taxon>Bacteria</taxon>
        <taxon>Pseudomonadati</taxon>
        <taxon>Bacteroidota</taxon>
        <taxon>Sphingobacteriia</taxon>
        <taxon>Sphingobacteriales</taxon>
        <taxon>Sphingobacteriaceae</taxon>
        <taxon>Mucilaginibacter</taxon>
    </lineage>
</organism>
<evidence type="ECO:0000313" key="1">
    <source>
        <dbReference type="EMBL" id="MCQ6959171.1"/>
    </source>
</evidence>
<evidence type="ECO:0000313" key="2">
    <source>
        <dbReference type="Proteomes" id="UP001204376"/>
    </source>
</evidence>
<name>A0ABT1T3I6_9SPHI</name>